<sequence>MSFLDKLLALFGPKAQPAPIPVRAAPPRRAPWEARR</sequence>
<dbReference type="Proteomes" id="UP000231655">
    <property type="component" value="Unassembled WGS sequence"/>
</dbReference>
<protein>
    <submittedName>
        <fullName evidence="1">Uncharacterized protein</fullName>
    </submittedName>
</protein>
<evidence type="ECO:0000313" key="1">
    <source>
        <dbReference type="EMBL" id="SNY51426.1"/>
    </source>
</evidence>
<name>A0A285IWF2_9RHOB</name>
<organism evidence="1 2">
    <name type="scientific">Pseudooceanicola antarcticus</name>
    <dbReference type="NCBI Taxonomy" id="1247613"/>
    <lineage>
        <taxon>Bacteria</taxon>
        <taxon>Pseudomonadati</taxon>
        <taxon>Pseudomonadota</taxon>
        <taxon>Alphaproteobacteria</taxon>
        <taxon>Rhodobacterales</taxon>
        <taxon>Paracoccaceae</taxon>
        <taxon>Pseudooceanicola</taxon>
    </lineage>
</organism>
<accession>A0A285IWF2</accession>
<reference evidence="1 2" key="1">
    <citation type="submission" date="2017-09" db="EMBL/GenBank/DDBJ databases">
        <authorList>
            <person name="Ehlers B."/>
            <person name="Leendertz F.H."/>
        </authorList>
    </citation>
    <scope>NUCLEOTIDE SEQUENCE [LARGE SCALE GENOMIC DNA]</scope>
    <source>
        <strain evidence="1 2">CGMCC 1.12662</strain>
    </source>
</reference>
<dbReference type="AlphaFoldDB" id="A0A285IWF2"/>
<proteinExistence type="predicted"/>
<dbReference type="EMBL" id="OBEA01000003">
    <property type="protein sequence ID" value="SNY51426.1"/>
    <property type="molecule type" value="Genomic_DNA"/>
</dbReference>
<gene>
    <name evidence="1" type="ORF">SAMN06297129_2120</name>
</gene>
<evidence type="ECO:0000313" key="2">
    <source>
        <dbReference type="Proteomes" id="UP000231655"/>
    </source>
</evidence>